<evidence type="ECO:0000256" key="5">
    <source>
        <dbReference type="PIRSR" id="PIRSR623088-1"/>
    </source>
</evidence>
<dbReference type="Gene3D" id="3.30.450.40">
    <property type="match status" value="2"/>
</dbReference>
<dbReference type="InterPro" id="IPR003018">
    <property type="entry name" value="GAF"/>
</dbReference>
<dbReference type="InterPro" id="IPR029016">
    <property type="entry name" value="GAF-like_dom_sf"/>
</dbReference>
<dbReference type="PRINTS" id="PR00387">
    <property type="entry name" value="PDIESTERASE1"/>
</dbReference>
<comment type="caution">
    <text evidence="10">The sequence shown here is derived from an EMBL/GenBank/DDBJ whole genome shotgun (WGS) entry which is preliminary data.</text>
</comment>
<dbReference type="GO" id="GO:0007165">
    <property type="term" value="P:signal transduction"/>
    <property type="evidence" value="ECO:0007669"/>
    <property type="project" value="InterPro"/>
</dbReference>
<keyword evidence="3 7" id="KW-0479">Metal-binding</keyword>
<feature type="binding site" evidence="6">
    <location>
        <position position="651"/>
    </location>
    <ligand>
        <name>AMP</name>
        <dbReference type="ChEBI" id="CHEBI:456215"/>
    </ligand>
</feature>
<evidence type="ECO:0000256" key="6">
    <source>
        <dbReference type="PIRSR" id="PIRSR623088-2"/>
    </source>
</evidence>
<feature type="binding site" evidence="6">
    <location>
        <begin position="610"/>
        <end position="614"/>
    </location>
    <ligand>
        <name>AMP</name>
        <dbReference type="ChEBI" id="CHEBI:456215"/>
    </ligand>
</feature>
<evidence type="ECO:0000256" key="7">
    <source>
        <dbReference type="PIRSR" id="PIRSR623088-3"/>
    </source>
</evidence>
<proteinExistence type="inferred from homology"/>
<evidence type="ECO:0000313" key="11">
    <source>
        <dbReference type="Proteomes" id="UP000790347"/>
    </source>
</evidence>
<keyword evidence="2" id="KW-0140">cGMP</keyword>
<evidence type="ECO:0000256" key="1">
    <source>
        <dbReference type="ARBA" id="ARBA00007648"/>
    </source>
</evidence>
<dbReference type="PROSITE" id="PS51845">
    <property type="entry name" value="PDEASE_I_2"/>
    <property type="match status" value="1"/>
</dbReference>
<dbReference type="InterPro" id="IPR002073">
    <property type="entry name" value="PDEase_catalytic_dom"/>
</dbReference>
<dbReference type="Proteomes" id="UP000790347">
    <property type="component" value="Unassembled WGS sequence"/>
</dbReference>
<feature type="binding site" evidence="7">
    <location>
        <position position="651"/>
    </location>
    <ligand>
        <name>Zn(2+)</name>
        <dbReference type="ChEBI" id="CHEBI:29105"/>
        <label>2</label>
    </ligand>
</feature>
<sequence>MTNIDENQVRKYLNENYNFSRDWFIENANGDIIREWFNCRKKSSNISEKDEQTNNGNRWLMKNLSILSNQLSTSNTSEQRDPNSITKELLDNILDRNFRKSGDFQFHSKPLYKCSVVFFAANSEKIRVTTSEKRRKLVGLSEEQLLVELIIDIINELDVDILCHKILTNVSVLINCDRASLFLAKGNRKNRYLVAKLFDVTPDSQLQDALVVSDNNNYNNNNNNSGGRPKVPPIPFGTGIVGHVAKTKESVNIKNVYQDSRFHKEIDIRTGYHTKSLICQPIVNSSGDVIGVAECVNKLSDESCFTENDEKIFRKYLTFCGFSIQNAQLFQLSILEYKRYQLLLNIAKVIFEDTTNLETMVKKIIEKTKTLLDIDKCRVYIMSRQQISDDHNNEIKNMFEAIFELDSDTNQVELIRIEENDNGSDVPSYYAQQAAVNRKTLNSDELLLLEPVVDSNLSILSVPIFNNENKLLGIAQLIKTESKVFTDAETGVIEAFSIFCGLGLQSCLIYEEAIKLNAQQQISLEILAYHASANEEEATLFMNNKIPLVNVYHLDSFDFDDIEMNDDETVAAFIRIFMELNFLETFKISYKVLCRWILTVRKNYRRVIYHNWRHALNVAQTMFVIIEKCKLKEILNQKERFALIVASICHDLDHRGLNNSFQAKTSHPLTKIYSTSYMENHHFNCTMLILNLEGNNILENVSSTDREEIIKIIEQCILSTDLAEYIRKNKKFADLIQSAKMDLNDLKNKELLRDMLMTACDLSAICKPWPIQKRIASLVADEFYLQGDLETRLNLNPLPIMDRKQKANLPQGQVGFIDNICLPLYQILSEFRPRLKPLYDGCLANRKMWQELMNENGIN</sequence>
<evidence type="ECO:0000313" key="10">
    <source>
        <dbReference type="EMBL" id="KAH9526937.1"/>
    </source>
</evidence>
<dbReference type="CDD" id="cd00077">
    <property type="entry name" value="HDc"/>
    <property type="match status" value="1"/>
</dbReference>
<feature type="binding site" evidence="6">
    <location>
        <position position="761"/>
    </location>
    <ligand>
        <name>AMP</name>
        <dbReference type="ChEBI" id="CHEBI:456215"/>
    </ligand>
</feature>
<dbReference type="GO" id="GO:0004114">
    <property type="term" value="F:3',5'-cyclic-nucleotide phosphodiesterase activity"/>
    <property type="evidence" value="ECO:0007669"/>
    <property type="project" value="InterPro"/>
</dbReference>
<dbReference type="SMART" id="SM00065">
    <property type="entry name" value="GAF"/>
    <property type="match status" value="2"/>
</dbReference>
<evidence type="ECO:0000256" key="8">
    <source>
        <dbReference type="RuleBase" id="RU363067"/>
    </source>
</evidence>
<feature type="active site" description="Proton donor" evidence="5">
    <location>
        <position position="610"/>
    </location>
</feature>
<dbReference type="GO" id="GO:0046872">
    <property type="term" value="F:metal ion binding"/>
    <property type="evidence" value="ECO:0007669"/>
    <property type="project" value="UniProtKB-KW"/>
</dbReference>
<keyword evidence="11" id="KW-1185">Reference proteome</keyword>
<feature type="binding site" evidence="6">
    <location>
        <position position="813"/>
    </location>
    <ligand>
        <name>AMP</name>
        <dbReference type="ChEBI" id="CHEBI:456215"/>
    </ligand>
</feature>
<feature type="binding site" evidence="7">
    <location>
        <position position="651"/>
    </location>
    <ligand>
        <name>Zn(2+)</name>
        <dbReference type="ChEBI" id="CHEBI:29105"/>
        <label>1</label>
    </ligand>
</feature>
<dbReference type="EMBL" id="ASGP02000001">
    <property type="protein sequence ID" value="KAH9526937.1"/>
    <property type="molecule type" value="Genomic_DNA"/>
</dbReference>
<evidence type="ECO:0000256" key="4">
    <source>
        <dbReference type="ARBA" id="ARBA00022801"/>
    </source>
</evidence>
<gene>
    <name evidence="10" type="ORF">DERF_000992</name>
</gene>
<protein>
    <recommendedName>
        <fullName evidence="8">Phosphodiesterase</fullName>
        <ecNumber evidence="8">3.1.4.-</ecNumber>
    </recommendedName>
</protein>
<dbReference type="InterPro" id="IPR023174">
    <property type="entry name" value="PDEase_CS"/>
</dbReference>
<dbReference type="SUPFAM" id="SSF55781">
    <property type="entry name" value="GAF domain-like"/>
    <property type="match status" value="2"/>
</dbReference>
<reference evidence="10" key="1">
    <citation type="submission" date="2013-05" db="EMBL/GenBank/DDBJ databases">
        <authorList>
            <person name="Yim A.K.Y."/>
            <person name="Chan T.F."/>
            <person name="Ji K.M."/>
            <person name="Liu X.Y."/>
            <person name="Zhou J.W."/>
            <person name="Li R.Q."/>
            <person name="Yang K.Y."/>
            <person name="Li J."/>
            <person name="Li M."/>
            <person name="Law P.T.W."/>
            <person name="Wu Y.L."/>
            <person name="Cai Z.L."/>
            <person name="Qin H."/>
            <person name="Bao Y."/>
            <person name="Leung R.K.K."/>
            <person name="Ng P.K.S."/>
            <person name="Zou J."/>
            <person name="Zhong X.J."/>
            <person name="Ran P.X."/>
            <person name="Zhong N.S."/>
            <person name="Liu Z.G."/>
            <person name="Tsui S.K.W."/>
        </authorList>
    </citation>
    <scope>NUCLEOTIDE SEQUENCE</scope>
    <source>
        <strain evidence="10">Derf</strain>
        <tissue evidence="10">Whole organism</tissue>
    </source>
</reference>
<dbReference type="InterPro" id="IPR036971">
    <property type="entry name" value="PDEase_catalytic_dom_sf"/>
</dbReference>
<dbReference type="AlphaFoldDB" id="A0A922I9Y3"/>
<accession>A0A922I9Y3</accession>
<feature type="binding site" evidence="7">
    <location>
        <position position="614"/>
    </location>
    <ligand>
        <name>Zn(2+)</name>
        <dbReference type="ChEBI" id="CHEBI:29105"/>
        <label>1</label>
    </ligand>
</feature>
<comment type="similarity">
    <text evidence="1 8">Belongs to the cyclic nucleotide phosphodiesterase family.</text>
</comment>
<evidence type="ECO:0000259" key="9">
    <source>
        <dbReference type="PROSITE" id="PS51845"/>
    </source>
</evidence>
<dbReference type="InterPro" id="IPR023088">
    <property type="entry name" value="PDEase"/>
</dbReference>
<dbReference type="PANTHER" id="PTHR11347">
    <property type="entry name" value="CYCLIC NUCLEOTIDE PHOSPHODIESTERASE"/>
    <property type="match status" value="1"/>
</dbReference>
<dbReference type="Pfam" id="PF01590">
    <property type="entry name" value="GAF"/>
    <property type="match status" value="2"/>
</dbReference>
<dbReference type="PROSITE" id="PS00126">
    <property type="entry name" value="PDEASE_I_1"/>
    <property type="match status" value="1"/>
</dbReference>
<reference evidence="10" key="2">
    <citation type="journal article" date="2022" name="Res Sq">
        <title>Comparative Genomics Reveals Insights into the Divergent Evolution of Astigmatic Mites and Household Pest Adaptations.</title>
        <authorList>
            <person name="Xiong Q."/>
            <person name="Wan A.T.-Y."/>
            <person name="Liu X.-Y."/>
            <person name="Fung C.S.-H."/>
            <person name="Xiao X."/>
            <person name="Malainual N."/>
            <person name="Hou J."/>
            <person name="Wang L."/>
            <person name="Wang M."/>
            <person name="Yang K."/>
            <person name="Cui Y."/>
            <person name="Leung E."/>
            <person name="Nong W."/>
            <person name="Shin S.-K."/>
            <person name="Au S."/>
            <person name="Jeong K.Y."/>
            <person name="Chew F.T."/>
            <person name="Hui J."/>
            <person name="Leung T.F."/>
            <person name="Tungtrongchitr A."/>
            <person name="Zhong N."/>
            <person name="Liu Z."/>
            <person name="Tsui S."/>
        </authorList>
    </citation>
    <scope>NUCLEOTIDE SEQUENCE</scope>
    <source>
        <strain evidence="10">Derf</strain>
        <tissue evidence="10">Whole organism</tissue>
    </source>
</reference>
<organism evidence="10 11">
    <name type="scientific">Dermatophagoides farinae</name>
    <name type="common">American house dust mite</name>
    <dbReference type="NCBI Taxonomy" id="6954"/>
    <lineage>
        <taxon>Eukaryota</taxon>
        <taxon>Metazoa</taxon>
        <taxon>Ecdysozoa</taxon>
        <taxon>Arthropoda</taxon>
        <taxon>Chelicerata</taxon>
        <taxon>Arachnida</taxon>
        <taxon>Acari</taxon>
        <taxon>Acariformes</taxon>
        <taxon>Sarcoptiformes</taxon>
        <taxon>Astigmata</taxon>
        <taxon>Psoroptidia</taxon>
        <taxon>Analgoidea</taxon>
        <taxon>Pyroglyphidae</taxon>
        <taxon>Dermatophagoidinae</taxon>
        <taxon>Dermatophagoides</taxon>
    </lineage>
</organism>
<evidence type="ECO:0000256" key="3">
    <source>
        <dbReference type="ARBA" id="ARBA00022723"/>
    </source>
</evidence>
<dbReference type="SUPFAM" id="SSF109604">
    <property type="entry name" value="HD-domain/PDEase-like"/>
    <property type="match status" value="1"/>
</dbReference>
<feature type="binding site" evidence="7">
    <location>
        <position position="650"/>
    </location>
    <ligand>
        <name>Zn(2+)</name>
        <dbReference type="ChEBI" id="CHEBI:29105"/>
        <label>1</label>
    </ligand>
</feature>
<dbReference type="Pfam" id="PF00233">
    <property type="entry name" value="PDEase_I"/>
    <property type="match status" value="1"/>
</dbReference>
<dbReference type="EC" id="3.1.4.-" evidence="8"/>
<name>A0A922I9Y3_DERFA</name>
<keyword evidence="4 8" id="KW-0378">Hydrolase</keyword>
<dbReference type="SMART" id="SM00471">
    <property type="entry name" value="HDc"/>
    <property type="match status" value="1"/>
</dbReference>
<feature type="domain" description="PDEase" evidence="9">
    <location>
        <begin position="534"/>
        <end position="856"/>
    </location>
</feature>
<dbReference type="FunFam" id="1.10.1300.10:FF:000003">
    <property type="entry name" value="Phosphodiesterase"/>
    <property type="match status" value="1"/>
</dbReference>
<dbReference type="Gene3D" id="1.10.1300.10">
    <property type="entry name" value="3'5'-cyclic nucleotide phosphodiesterase, catalytic domain"/>
    <property type="match status" value="1"/>
</dbReference>
<comment type="cofactor">
    <cofactor evidence="8">
        <name>a divalent metal cation</name>
        <dbReference type="ChEBI" id="CHEBI:60240"/>
    </cofactor>
    <text evidence="8">Binds 2 divalent metal cations per subunit. Site 1 may preferentially bind zinc ions, while site 2 has a preference for magnesium and/or manganese ions.</text>
</comment>
<feature type="binding site" evidence="7">
    <location>
        <position position="761"/>
    </location>
    <ligand>
        <name>Zn(2+)</name>
        <dbReference type="ChEBI" id="CHEBI:29105"/>
        <label>1</label>
    </ligand>
</feature>
<evidence type="ECO:0000256" key="2">
    <source>
        <dbReference type="ARBA" id="ARBA00022535"/>
    </source>
</evidence>
<dbReference type="InterPro" id="IPR003607">
    <property type="entry name" value="HD/PDEase_dom"/>
</dbReference>